<dbReference type="Gene3D" id="3.10.580.10">
    <property type="entry name" value="CBS-domain"/>
    <property type="match status" value="1"/>
</dbReference>
<dbReference type="InterPro" id="IPR006667">
    <property type="entry name" value="SLC41_membr_dom"/>
</dbReference>
<dbReference type="GO" id="GO:0046872">
    <property type="term" value="F:metal ion binding"/>
    <property type="evidence" value="ECO:0007669"/>
    <property type="project" value="UniProtKB-KW"/>
</dbReference>
<dbReference type="SUPFAM" id="SSF158791">
    <property type="entry name" value="MgtE N-terminal domain-like"/>
    <property type="match status" value="1"/>
</dbReference>
<evidence type="ECO:0000313" key="11">
    <source>
        <dbReference type="EMBL" id="PKZ16710.1"/>
    </source>
</evidence>
<dbReference type="AlphaFoldDB" id="A0A2I1M9A5"/>
<evidence type="ECO:0000313" key="12">
    <source>
        <dbReference type="EMBL" id="SUU91746.1"/>
    </source>
</evidence>
<dbReference type="InterPro" id="IPR006668">
    <property type="entry name" value="Mg_transptr_MgtE_intracell_dom"/>
</dbReference>
<dbReference type="InterPro" id="IPR000644">
    <property type="entry name" value="CBS_dom"/>
</dbReference>
<keyword evidence="6 9" id="KW-1133">Transmembrane helix</keyword>
<reference evidence="12 14" key="2">
    <citation type="submission" date="2018-06" db="EMBL/GenBank/DDBJ databases">
        <authorList>
            <consortium name="Pathogen Informatics"/>
            <person name="Doyle S."/>
        </authorList>
    </citation>
    <scope>NUCLEOTIDE SEQUENCE [LARGE SCALE GENOMIC DNA]</scope>
    <source>
        <strain evidence="12 14">NCTC9810</strain>
    </source>
</reference>
<feature type="transmembrane region" description="Helical" evidence="9">
    <location>
        <begin position="390"/>
        <end position="412"/>
    </location>
</feature>
<feature type="domain" description="CBS" evidence="10">
    <location>
        <begin position="204"/>
        <end position="260"/>
    </location>
</feature>
<sequence>MDQNKSNADRVDELNYLLENKKISELSDLLSRTNPIDIVECFEDLSAEEALVLFRLLKKEDAAEVFAQLNQTDKEKLQEVLNDDEFRDLLEDLNFDDMIDTLEEMPATMVQQILKSSDSQTRDLVNEYLQFPEDSAGSLMTTEFVEVSADMTVEETLALLEDVGKDKVTVYTCYVTDPTHKLLGYVSLRMVVTREPDTKLSELLYEDVIYVYTTDDQEDVAHTFQKYGFTALPVVDNTNRLVGIITVDDIIWIIEQEATEDFQRMAGTTPEEEDYSRMSAWSLAKNRIPWLMFLMISGAFTSTILKRYEDVIQTVIALNMFIPMLTGSGGNAGSQASTLVIRAMATHDIQPSDWVKVVLKEVTVGLICGAALAIVAFLKCYFFDKVAINVALVVSLTILAIVVIAKAIGSLLPIVAEKFGADPAIMASPLITTIVDSLGLIVYFNIAQAILPGLGI</sequence>
<dbReference type="PANTHER" id="PTHR43773:SF1">
    <property type="entry name" value="MAGNESIUM TRANSPORTER MGTE"/>
    <property type="match status" value="1"/>
</dbReference>
<dbReference type="SUPFAM" id="SSF161093">
    <property type="entry name" value="MgtE membrane domain-like"/>
    <property type="match status" value="1"/>
</dbReference>
<dbReference type="Gene3D" id="1.25.60.10">
    <property type="entry name" value="MgtE N-terminal domain-like"/>
    <property type="match status" value="1"/>
</dbReference>
<evidence type="ECO:0000313" key="14">
    <source>
        <dbReference type="Proteomes" id="UP000255124"/>
    </source>
</evidence>
<dbReference type="Proteomes" id="UP000234335">
    <property type="component" value="Unassembled WGS sequence"/>
</dbReference>
<gene>
    <name evidence="11" type="primary">mgtE</name>
    <name evidence="11" type="ORF">CYJ34_05800</name>
    <name evidence="12" type="ORF">NCTC9810_00041</name>
</gene>
<comment type="similarity">
    <text evidence="2 9">Belongs to the SLC41A transporter family.</text>
</comment>
<keyword evidence="8" id="KW-0129">CBS domain</keyword>
<comment type="function">
    <text evidence="9">Acts as a magnesium transporter.</text>
</comment>
<evidence type="ECO:0000256" key="2">
    <source>
        <dbReference type="ARBA" id="ARBA00009749"/>
    </source>
</evidence>
<evidence type="ECO:0000256" key="9">
    <source>
        <dbReference type="RuleBase" id="RU362011"/>
    </source>
</evidence>
<dbReference type="CDD" id="cd04606">
    <property type="entry name" value="CBS_pair_Mg_transporter"/>
    <property type="match status" value="1"/>
</dbReference>
<dbReference type="Pfam" id="PF01769">
    <property type="entry name" value="MgtE"/>
    <property type="match status" value="1"/>
</dbReference>
<keyword evidence="13" id="KW-1185">Reference proteome</keyword>
<dbReference type="SMART" id="SM00924">
    <property type="entry name" value="MgtE_N"/>
    <property type="match status" value="1"/>
</dbReference>
<evidence type="ECO:0000256" key="7">
    <source>
        <dbReference type="ARBA" id="ARBA00023136"/>
    </source>
</evidence>
<evidence type="ECO:0000256" key="5">
    <source>
        <dbReference type="ARBA" id="ARBA00022842"/>
    </source>
</evidence>
<feature type="transmembrane region" description="Helical" evidence="9">
    <location>
        <begin position="362"/>
        <end position="383"/>
    </location>
</feature>
<comment type="subcellular location">
    <subcellularLocation>
        <location evidence="9">Cell membrane</location>
        <topology evidence="9">Multi-pass membrane protein</topology>
    </subcellularLocation>
    <subcellularLocation>
        <location evidence="1">Membrane</location>
        <topology evidence="1">Multi-pass membrane protein</topology>
    </subcellularLocation>
</comment>
<keyword evidence="4 9" id="KW-0812">Transmembrane</keyword>
<dbReference type="EMBL" id="PKGS01000003">
    <property type="protein sequence ID" value="PKZ16710.1"/>
    <property type="molecule type" value="Genomic_DNA"/>
</dbReference>
<keyword evidence="9" id="KW-1003">Cell membrane</keyword>
<accession>A0A2I1M9A5</accession>
<dbReference type="SUPFAM" id="SSF54631">
    <property type="entry name" value="CBS-domain pair"/>
    <property type="match status" value="1"/>
</dbReference>
<keyword evidence="7 9" id="KW-0472">Membrane</keyword>
<comment type="caution">
    <text evidence="9">Lacks conserved residue(s) required for the propagation of feature annotation.</text>
</comment>
<protein>
    <recommendedName>
        <fullName evidence="9">Magnesium transporter MgtE</fullName>
    </recommendedName>
</protein>
<evidence type="ECO:0000256" key="1">
    <source>
        <dbReference type="ARBA" id="ARBA00004141"/>
    </source>
</evidence>
<dbReference type="OrthoDB" id="9790355at2"/>
<feature type="domain" description="CBS" evidence="10">
    <location>
        <begin position="140"/>
        <end position="202"/>
    </location>
</feature>
<dbReference type="InterPro" id="IPR046342">
    <property type="entry name" value="CBS_dom_sf"/>
</dbReference>
<evidence type="ECO:0000256" key="4">
    <source>
        <dbReference type="ARBA" id="ARBA00022692"/>
    </source>
</evidence>
<dbReference type="GO" id="GO:0005886">
    <property type="term" value="C:plasma membrane"/>
    <property type="evidence" value="ECO:0007669"/>
    <property type="project" value="UniProtKB-SubCell"/>
</dbReference>
<dbReference type="Gene3D" id="1.10.357.20">
    <property type="entry name" value="SLC41 divalent cation transporters, integral membrane domain"/>
    <property type="match status" value="1"/>
</dbReference>
<evidence type="ECO:0000256" key="6">
    <source>
        <dbReference type="ARBA" id="ARBA00022989"/>
    </source>
</evidence>
<feature type="transmembrane region" description="Helical" evidence="9">
    <location>
        <begin position="288"/>
        <end position="305"/>
    </location>
</feature>
<comment type="subunit">
    <text evidence="9">Homodimer.</text>
</comment>
<dbReference type="PANTHER" id="PTHR43773">
    <property type="entry name" value="MAGNESIUM TRANSPORTER MGTE"/>
    <property type="match status" value="1"/>
</dbReference>
<dbReference type="GO" id="GO:0015095">
    <property type="term" value="F:magnesium ion transmembrane transporter activity"/>
    <property type="evidence" value="ECO:0007669"/>
    <property type="project" value="UniProtKB-UniRule"/>
</dbReference>
<keyword evidence="5 9" id="KW-0460">Magnesium</keyword>
<name>A0A2I1M9A5_9FIRM</name>
<evidence type="ECO:0000256" key="3">
    <source>
        <dbReference type="ARBA" id="ARBA00022448"/>
    </source>
</evidence>
<dbReference type="Pfam" id="PF03448">
    <property type="entry name" value="MgtE_N"/>
    <property type="match status" value="1"/>
</dbReference>
<dbReference type="InterPro" id="IPR036739">
    <property type="entry name" value="SLC41_membr_dom_sf"/>
</dbReference>
<dbReference type="InterPro" id="IPR038076">
    <property type="entry name" value="MgtE_N_sf"/>
</dbReference>
<reference evidence="11 13" key="1">
    <citation type="submission" date="2017-12" db="EMBL/GenBank/DDBJ databases">
        <title>Phylogenetic diversity of female urinary microbiome.</title>
        <authorList>
            <person name="Thomas-White K."/>
            <person name="Wolfe A.J."/>
        </authorList>
    </citation>
    <scope>NUCLEOTIDE SEQUENCE [LARGE SCALE GENOMIC DNA]</scope>
    <source>
        <strain evidence="11 13">UMB0119</strain>
    </source>
</reference>
<dbReference type="RefSeq" id="WP_101540371.1">
    <property type="nucleotide sequence ID" value="NZ_CALTZC010000051.1"/>
</dbReference>
<keyword evidence="9" id="KW-0479">Metal-binding</keyword>
<evidence type="ECO:0000256" key="8">
    <source>
        <dbReference type="PROSITE-ProRule" id="PRU00703"/>
    </source>
</evidence>
<dbReference type="InterPro" id="IPR006669">
    <property type="entry name" value="MgtE_transporter"/>
</dbReference>
<organism evidence="11 13">
    <name type="scientific">Anaerococcus octavius</name>
    <dbReference type="NCBI Taxonomy" id="54007"/>
    <lineage>
        <taxon>Bacteria</taxon>
        <taxon>Bacillati</taxon>
        <taxon>Bacillota</taxon>
        <taxon>Tissierellia</taxon>
        <taxon>Tissierellales</taxon>
        <taxon>Peptoniphilaceae</taxon>
        <taxon>Anaerococcus</taxon>
    </lineage>
</organism>
<dbReference type="Pfam" id="PF00571">
    <property type="entry name" value="CBS"/>
    <property type="match status" value="2"/>
</dbReference>
<dbReference type="SMART" id="SM00116">
    <property type="entry name" value="CBS"/>
    <property type="match status" value="2"/>
</dbReference>
<proteinExistence type="inferred from homology"/>
<evidence type="ECO:0000313" key="13">
    <source>
        <dbReference type="Proteomes" id="UP000234335"/>
    </source>
</evidence>
<dbReference type="NCBIfam" id="TIGR00400">
    <property type="entry name" value="mgtE"/>
    <property type="match status" value="1"/>
</dbReference>
<dbReference type="PROSITE" id="PS51371">
    <property type="entry name" value="CBS"/>
    <property type="match status" value="2"/>
</dbReference>
<dbReference type="EMBL" id="UFTA01000002">
    <property type="protein sequence ID" value="SUU91746.1"/>
    <property type="molecule type" value="Genomic_DNA"/>
</dbReference>
<dbReference type="Proteomes" id="UP000255124">
    <property type="component" value="Unassembled WGS sequence"/>
</dbReference>
<keyword evidence="3 9" id="KW-0813">Transport</keyword>
<feature type="transmembrane region" description="Helical" evidence="9">
    <location>
        <begin position="424"/>
        <end position="446"/>
    </location>
</feature>
<evidence type="ECO:0000259" key="10">
    <source>
        <dbReference type="PROSITE" id="PS51371"/>
    </source>
</evidence>